<accession>A0ACC2HWF4</accession>
<protein>
    <submittedName>
        <fullName evidence="1">Uncharacterized protein</fullName>
    </submittedName>
</protein>
<dbReference type="EMBL" id="JAPHNI010001004">
    <property type="protein sequence ID" value="KAJ8107099.1"/>
    <property type="molecule type" value="Genomic_DNA"/>
</dbReference>
<comment type="caution">
    <text evidence="1">The sequence shown here is derived from an EMBL/GenBank/DDBJ whole genome shotgun (WGS) entry which is preliminary data.</text>
</comment>
<evidence type="ECO:0000313" key="1">
    <source>
        <dbReference type="EMBL" id="KAJ8107099.1"/>
    </source>
</evidence>
<dbReference type="Proteomes" id="UP001153331">
    <property type="component" value="Unassembled WGS sequence"/>
</dbReference>
<evidence type="ECO:0000313" key="2">
    <source>
        <dbReference type="Proteomes" id="UP001153331"/>
    </source>
</evidence>
<gene>
    <name evidence="1" type="ORF">OPT61_g9102</name>
</gene>
<name>A0ACC2HWF4_9PLEO</name>
<keyword evidence="2" id="KW-1185">Reference proteome</keyword>
<proteinExistence type="predicted"/>
<sequence length="485" mass="54313">MNQNSTVSHTDIHNSGVRGMHNDIYNSCQGQSYKNTPWYSDDEGLSPRASKYYSDLFAFYTEREAADEKVTSDGHAASQAANARTTSGITVFPGSAMPEIRFDDPSFIRQQPEESKPTCVAKQSFFMRFFQRAKEIYVKGPPGEAQIFWESIKSYLREKDRDVIFEICPPEQKAAAVQSSGQYHAVAGRTTESTNKRKPRHDVAVSYGNISRTSREVPIKLQKTVLNVDINKPLPPLPSSPPLHITRSQKDKGKALNVNKPLPRTPLPYSDTLKPANEDFVHCTTEPHWPLTRMQTARPEASLHQPMVPQQGQKSQQNLLLRNKAKKLSDNHKHGDGKSKPSKEERAHSALKAKISRPIAIPPAVTLSPTVIQLPSDTTVEKVQDKQRIPPSPAWLAKLAHPTLPAMHRGKNRPDSDESFACQGMNDDIEFGVYLGEGGLSVQEGGPRMRTGEEVLRPKSLFTGRDSLYDVEDEWADQRRTGRWI</sequence>
<organism evidence="1 2">
    <name type="scientific">Boeremia exigua</name>
    <dbReference type="NCBI Taxonomy" id="749465"/>
    <lineage>
        <taxon>Eukaryota</taxon>
        <taxon>Fungi</taxon>
        <taxon>Dikarya</taxon>
        <taxon>Ascomycota</taxon>
        <taxon>Pezizomycotina</taxon>
        <taxon>Dothideomycetes</taxon>
        <taxon>Pleosporomycetidae</taxon>
        <taxon>Pleosporales</taxon>
        <taxon>Pleosporineae</taxon>
        <taxon>Didymellaceae</taxon>
        <taxon>Boeremia</taxon>
    </lineage>
</organism>
<reference evidence="1" key="1">
    <citation type="submission" date="2022-11" db="EMBL/GenBank/DDBJ databases">
        <title>Genome Sequence of Boeremia exigua.</title>
        <authorList>
            <person name="Buettner E."/>
        </authorList>
    </citation>
    <scope>NUCLEOTIDE SEQUENCE</scope>
    <source>
        <strain evidence="1">CU02</strain>
    </source>
</reference>